<evidence type="ECO:0000256" key="4">
    <source>
        <dbReference type="SAM" id="MobiDB-lite"/>
    </source>
</evidence>
<feature type="transmembrane region" description="Helical" evidence="5">
    <location>
        <begin position="65"/>
        <end position="85"/>
    </location>
</feature>
<gene>
    <name evidence="7" type="ORF">EWH08_17505</name>
</gene>
<dbReference type="InterPro" id="IPR011701">
    <property type="entry name" value="MFS"/>
</dbReference>
<keyword evidence="3 5" id="KW-0472">Membrane</keyword>
<evidence type="ECO:0000313" key="7">
    <source>
        <dbReference type="EMBL" id="RYL98393.1"/>
    </source>
</evidence>
<keyword evidence="1 5" id="KW-0812">Transmembrane</keyword>
<dbReference type="PANTHER" id="PTHR43129:SF1">
    <property type="entry name" value="FOSMIDOMYCIN RESISTANCE PROTEIN"/>
    <property type="match status" value="1"/>
</dbReference>
<evidence type="ECO:0000256" key="1">
    <source>
        <dbReference type="ARBA" id="ARBA00022692"/>
    </source>
</evidence>
<feature type="transmembrane region" description="Helical" evidence="5">
    <location>
        <begin position="300"/>
        <end position="319"/>
    </location>
</feature>
<protein>
    <submittedName>
        <fullName evidence="7">MFS transporter</fullName>
    </submittedName>
</protein>
<dbReference type="Gene3D" id="1.20.1250.20">
    <property type="entry name" value="MFS general substrate transporter like domains"/>
    <property type="match status" value="2"/>
</dbReference>
<evidence type="ECO:0000256" key="2">
    <source>
        <dbReference type="ARBA" id="ARBA00022989"/>
    </source>
</evidence>
<comment type="caution">
    <text evidence="7">The sequence shown here is derived from an EMBL/GenBank/DDBJ whole genome shotgun (WGS) entry which is preliminary data.</text>
</comment>
<reference evidence="7 8" key="1">
    <citation type="submission" date="2019-02" db="EMBL/GenBank/DDBJ databases">
        <authorList>
            <person name="Feng G."/>
        </authorList>
    </citation>
    <scope>NUCLEOTIDE SEQUENCE [LARGE SCALE GENOMIC DNA]</scope>
    <source>
        <strain evidence="7 8">DSM 26779</strain>
    </source>
</reference>
<feature type="domain" description="Major facilitator superfamily (MFS) profile" evidence="6">
    <location>
        <begin position="32"/>
        <end position="411"/>
    </location>
</feature>
<sequence length="411" mass="42671">MATNAAPIVSTTPAAPSGENRAPHVQGFVTGIVGAVAVAHLLNDLIQSVLPAIYPMLKAKYHLTFGQIGWLAMVYQITASLLQPWIGLHTDKYPKPWLLPAGMAVTLIGIAGVALAGSYETLLMASAVIGIGSATFHPEASRVARMASGGRFGTAQSCFQVGGNSGSALGPLIASAVILPFGQTSVGWLALAAIAAIWVLFLVTRWRLHHPQARAASASAAAAQPLNKALVACALGVVGVLLFAKFIYIGAFTNYFTFYLIERFGLTARESQFYLFCFLAAVALGTFAGGPVGDRIGRKAVIWVSFLGVAPFALILPHVGLTATAILAVIIGLILSSAFAALVVYAQEIVPGRVGMVSGLMFGLMFGISGIGAAGLGQLADHYGIVWVYGLCAWLPLLGVATALLPKPDAS</sequence>
<dbReference type="CDD" id="cd17478">
    <property type="entry name" value="MFS_FsR"/>
    <property type="match status" value="1"/>
</dbReference>
<dbReference type="Pfam" id="PF07690">
    <property type="entry name" value="MFS_1"/>
    <property type="match status" value="1"/>
</dbReference>
<feature type="compositionally biased region" description="Polar residues" evidence="4">
    <location>
        <begin position="1"/>
        <end position="14"/>
    </location>
</feature>
<feature type="transmembrane region" description="Helical" evidence="5">
    <location>
        <begin position="229"/>
        <end position="253"/>
    </location>
</feature>
<dbReference type="GO" id="GO:0005886">
    <property type="term" value="C:plasma membrane"/>
    <property type="evidence" value="ECO:0007669"/>
    <property type="project" value="TreeGrafter"/>
</dbReference>
<feature type="transmembrane region" description="Helical" evidence="5">
    <location>
        <begin position="273"/>
        <end position="293"/>
    </location>
</feature>
<feature type="transmembrane region" description="Helical" evidence="5">
    <location>
        <begin position="97"/>
        <end position="116"/>
    </location>
</feature>
<dbReference type="InterPro" id="IPR020846">
    <property type="entry name" value="MFS_dom"/>
</dbReference>
<feature type="transmembrane region" description="Helical" evidence="5">
    <location>
        <begin position="386"/>
        <end position="405"/>
    </location>
</feature>
<evidence type="ECO:0000256" key="5">
    <source>
        <dbReference type="SAM" id="Phobius"/>
    </source>
</evidence>
<name>A0A4Q4IXL8_9SPHN</name>
<evidence type="ECO:0000256" key="3">
    <source>
        <dbReference type="ARBA" id="ARBA00023136"/>
    </source>
</evidence>
<accession>A0A4Q4IXL8</accession>
<feature type="transmembrane region" description="Helical" evidence="5">
    <location>
        <begin position="161"/>
        <end position="182"/>
    </location>
</feature>
<evidence type="ECO:0000259" key="6">
    <source>
        <dbReference type="PROSITE" id="PS50850"/>
    </source>
</evidence>
<dbReference type="Proteomes" id="UP000292734">
    <property type="component" value="Unassembled WGS sequence"/>
</dbReference>
<dbReference type="AlphaFoldDB" id="A0A4Q4IXL8"/>
<dbReference type="EMBL" id="SEOM01000009">
    <property type="protein sequence ID" value="RYL98393.1"/>
    <property type="molecule type" value="Genomic_DNA"/>
</dbReference>
<feature type="region of interest" description="Disordered" evidence="4">
    <location>
        <begin position="1"/>
        <end position="20"/>
    </location>
</feature>
<dbReference type="InterPro" id="IPR036259">
    <property type="entry name" value="MFS_trans_sf"/>
</dbReference>
<organism evidence="7 8">
    <name type="scientific">Sphingobium indicum</name>
    <dbReference type="NCBI Taxonomy" id="332055"/>
    <lineage>
        <taxon>Bacteria</taxon>
        <taxon>Pseudomonadati</taxon>
        <taxon>Pseudomonadota</taxon>
        <taxon>Alphaproteobacteria</taxon>
        <taxon>Sphingomonadales</taxon>
        <taxon>Sphingomonadaceae</taxon>
        <taxon>Sphingobium</taxon>
    </lineage>
</organism>
<keyword evidence="2 5" id="KW-1133">Transmembrane helix</keyword>
<dbReference type="RefSeq" id="WP_008831979.1">
    <property type="nucleotide sequence ID" value="NZ_JACBZE010000011.1"/>
</dbReference>
<evidence type="ECO:0000313" key="8">
    <source>
        <dbReference type="Proteomes" id="UP000292734"/>
    </source>
</evidence>
<feature type="transmembrane region" description="Helical" evidence="5">
    <location>
        <begin position="188"/>
        <end position="208"/>
    </location>
</feature>
<feature type="transmembrane region" description="Helical" evidence="5">
    <location>
        <begin position="325"/>
        <end position="345"/>
    </location>
</feature>
<dbReference type="PANTHER" id="PTHR43129">
    <property type="entry name" value="FOSMIDOMYCIN RESISTANCE PROTEIN"/>
    <property type="match status" value="1"/>
</dbReference>
<proteinExistence type="predicted"/>
<feature type="transmembrane region" description="Helical" evidence="5">
    <location>
        <begin position="357"/>
        <end position="380"/>
    </location>
</feature>
<dbReference type="SUPFAM" id="SSF103473">
    <property type="entry name" value="MFS general substrate transporter"/>
    <property type="match status" value="1"/>
</dbReference>
<dbReference type="PROSITE" id="PS50850">
    <property type="entry name" value="MFS"/>
    <property type="match status" value="1"/>
</dbReference>
<dbReference type="GO" id="GO:0022857">
    <property type="term" value="F:transmembrane transporter activity"/>
    <property type="evidence" value="ECO:0007669"/>
    <property type="project" value="InterPro"/>
</dbReference>